<sequence>MSVLIGLALLTGCTGTGTADGGAVDSPLEPLPPAPTADSTAPNEDSAEPGEACEDPTASYAPVGEVPEPEDFAPGSTMAEIRDRGHLRVGVSSDSVNLSSRDPFTREIVGFDVDVASWIAEAVIGDPDALEFVVLEARQRASALEADDVDIVARAYTITCNRWERVAFSAEYLHSSQRLLVDRDDEIDGVGDLEGRTVCAAAQTTTIEALDAIPGITIVPGRTHTDCLVKFQQRTVDAISADDTVLAGLAVQDPHAKVVGPPMSAEPYGVATHRDEVDLVETINAVLEERVADGSWMSSYETWFASTLGPLDSAPTPVYGRAP</sequence>
<organism evidence="7 8">
    <name type="scientific">Paraoerskovia marina</name>
    <dbReference type="NCBI Taxonomy" id="545619"/>
    <lineage>
        <taxon>Bacteria</taxon>
        <taxon>Bacillati</taxon>
        <taxon>Actinomycetota</taxon>
        <taxon>Actinomycetes</taxon>
        <taxon>Micrococcales</taxon>
        <taxon>Cellulomonadaceae</taxon>
        <taxon>Paraoerskovia</taxon>
    </lineage>
</organism>
<evidence type="ECO:0000256" key="4">
    <source>
        <dbReference type="RuleBase" id="RU003744"/>
    </source>
</evidence>
<accession>A0A1H1UB89</accession>
<evidence type="ECO:0000256" key="5">
    <source>
        <dbReference type="SAM" id="MobiDB-lite"/>
    </source>
</evidence>
<evidence type="ECO:0000313" key="8">
    <source>
        <dbReference type="Proteomes" id="UP000185663"/>
    </source>
</evidence>
<keyword evidence="2" id="KW-0813">Transport</keyword>
<name>A0A1H1UB89_9CELL</name>
<dbReference type="AlphaFoldDB" id="A0A1H1UB89"/>
<reference evidence="7 8" key="1">
    <citation type="submission" date="2016-10" db="EMBL/GenBank/DDBJ databases">
        <authorList>
            <person name="de Groot N.N."/>
        </authorList>
    </citation>
    <scope>NUCLEOTIDE SEQUENCE [LARGE SCALE GENOMIC DNA]</scope>
    <source>
        <strain evidence="7 8">DSM 22126</strain>
    </source>
</reference>
<dbReference type="InterPro" id="IPR051455">
    <property type="entry name" value="Bact_solute-bind_prot3"/>
</dbReference>
<protein>
    <submittedName>
        <fullName evidence="7">Amino acid ABC transporter substrate-binding protein, PAAT family</fullName>
    </submittedName>
</protein>
<evidence type="ECO:0000256" key="2">
    <source>
        <dbReference type="ARBA" id="ARBA00022448"/>
    </source>
</evidence>
<evidence type="ECO:0000256" key="1">
    <source>
        <dbReference type="ARBA" id="ARBA00010333"/>
    </source>
</evidence>
<evidence type="ECO:0000259" key="6">
    <source>
        <dbReference type="SMART" id="SM00062"/>
    </source>
</evidence>
<dbReference type="PROSITE" id="PS01039">
    <property type="entry name" value="SBP_BACTERIAL_3"/>
    <property type="match status" value="1"/>
</dbReference>
<gene>
    <name evidence="7" type="ORF">SAMN04489860_2144</name>
</gene>
<dbReference type="InterPro" id="IPR018313">
    <property type="entry name" value="SBP_3_CS"/>
</dbReference>
<dbReference type="GO" id="GO:0030288">
    <property type="term" value="C:outer membrane-bounded periplasmic space"/>
    <property type="evidence" value="ECO:0007669"/>
    <property type="project" value="TreeGrafter"/>
</dbReference>
<feature type="region of interest" description="Disordered" evidence="5">
    <location>
        <begin position="16"/>
        <end position="76"/>
    </location>
</feature>
<dbReference type="PANTHER" id="PTHR30085">
    <property type="entry name" value="AMINO ACID ABC TRANSPORTER PERMEASE"/>
    <property type="match status" value="1"/>
</dbReference>
<dbReference type="STRING" id="545619.SAMN04489860_2144"/>
<proteinExistence type="inferred from homology"/>
<dbReference type="CDD" id="cd13690">
    <property type="entry name" value="PBP2_GluB"/>
    <property type="match status" value="1"/>
</dbReference>
<evidence type="ECO:0000313" key="7">
    <source>
        <dbReference type="EMBL" id="SDS69700.1"/>
    </source>
</evidence>
<dbReference type="EMBL" id="LT629776">
    <property type="protein sequence ID" value="SDS69700.1"/>
    <property type="molecule type" value="Genomic_DNA"/>
</dbReference>
<keyword evidence="3" id="KW-0732">Signal</keyword>
<feature type="compositionally biased region" description="Acidic residues" evidence="5">
    <location>
        <begin position="45"/>
        <end position="54"/>
    </location>
</feature>
<evidence type="ECO:0000256" key="3">
    <source>
        <dbReference type="ARBA" id="ARBA00022729"/>
    </source>
</evidence>
<feature type="domain" description="Solute-binding protein family 3/N-terminal" evidence="6">
    <location>
        <begin position="86"/>
        <end position="307"/>
    </location>
</feature>
<comment type="similarity">
    <text evidence="1 4">Belongs to the bacterial solute-binding protein 3 family.</text>
</comment>
<dbReference type="Proteomes" id="UP000185663">
    <property type="component" value="Chromosome I"/>
</dbReference>
<dbReference type="GO" id="GO:0005576">
    <property type="term" value="C:extracellular region"/>
    <property type="evidence" value="ECO:0007669"/>
    <property type="project" value="TreeGrafter"/>
</dbReference>
<dbReference type="Gene3D" id="3.40.190.10">
    <property type="entry name" value="Periplasmic binding protein-like II"/>
    <property type="match status" value="2"/>
</dbReference>
<dbReference type="SMART" id="SM00062">
    <property type="entry name" value="PBPb"/>
    <property type="match status" value="1"/>
</dbReference>
<dbReference type="GO" id="GO:0006865">
    <property type="term" value="P:amino acid transport"/>
    <property type="evidence" value="ECO:0007669"/>
    <property type="project" value="TreeGrafter"/>
</dbReference>
<keyword evidence="8" id="KW-1185">Reference proteome</keyword>
<dbReference type="SUPFAM" id="SSF53850">
    <property type="entry name" value="Periplasmic binding protein-like II"/>
    <property type="match status" value="1"/>
</dbReference>
<dbReference type="InterPro" id="IPR001638">
    <property type="entry name" value="Solute-binding_3/MltF_N"/>
</dbReference>
<dbReference type="PANTHER" id="PTHR30085:SF6">
    <property type="entry name" value="ABC TRANSPORTER GLUTAMINE-BINDING PROTEIN GLNH"/>
    <property type="match status" value="1"/>
</dbReference>
<dbReference type="eggNOG" id="COG0834">
    <property type="taxonomic scope" value="Bacteria"/>
</dbReference>
<dbReference type="Pfam" id="PF00497">
    <property type="entry name" value="SBP_bac_3"/>
    <property type="match status" value="1"/>
</dbReference>